<dbReference type="PIRSF" id="PIRSF035805">
    <property type="entry name" value="TK_cell"/>
    <property type="match status" value="1"/>
</dbReference>
<comment type="catalytic activity">
    <reaction evidence="8">
        <text>thymidine + ATP = dTMP + ADP + H(+)</text>
        <dbReference type="Rhea" id="RHEA:19129"/>
        <dbReference type="ChEBI" id="CHEBI:15378"/>
        <dbReference type="ChEBI" id="CHEBI:17748"/>
        <dbReference type="ChEBI" id="CHEBI:30616"/>
        <dbReference type="ChEBI" id="CHEBI:63528"/>
        <dbReference type="ChEBI" id="CHEBI:456216"/>
        <dbReference type="EC" id="2.7.1.21"/>
    </reaction>
</comment>
<evidence type="ECO:0000313" key="10">
    <source>
        <dbReference type="EMBL" id="MED6183814.1"/>
    </source>
</evidence>
<keyword evidence="4 8" id="KW-0808">Transferase</keyword>
<dbReference type="Gene3D" id="3.30.60.20">
    <property type="match status" value="1"/>
</dbReference>
<dbReference type="Pfam" id="PF00265">
    <property type="entry name" value="TK"/>
    <property type="match status" value="1"/>
</dbReference>
<dbReference type="PANTHER" id="PTHR11441:SF12">
    <property type="entry name" value="THYMIDINE KINASE A"/>
    <property type="match status" value="1"/>
</dbReference>
<proteinExistence type="inferred from homology"/>
<evidence type="ECO:0000256" key="4">
    <source>
        <dbReference type="ARBA" id="ARBA00022679"/>
    </source>
</evidence>
<evidence type="ECO:0000256" key="6">
    <source>
        <dbReference type="ARBA" id="ARBA00022777"/>
    </source>
</evidence>
<dbReference type="Proteomes" id="UP001341840">
    <property type="component" value="Unassembled WGS sequence"/>
</dbReference>
<dbReference type="Gene3D" id="3.40.50.300">
    <property type="entry name" value="P-loop containing nucleotide triphosphate hydrolases"/>
    <property type="match status" value="1"/>
</dbReference>
<reference evidence="10 11" key="1">
    <citation type="journal article" date="2023" name="Plants (Basel)">
        <title>Bridging the Gap: Combining Genomics and Transcriptomics Approaches to Understand Stylosanthes scabra, an Orphan Legume from the Brazilian Caatinga.</title>
        <authorList>
            <person name="Ferreira-Neto J.R.C."/>
            <person name="da Silva M.D."/>
            <person name="Binneck E."/>
            <person name="de Melo N.F."/>
            <person name="da Silva R.H."/>
            <person name="de Melo A.L.T.M."/>
            <person name="Pandolfi V."/>
            <person name="Bustamante F.O."/>
            <person name="Brasileiro-Vidal A.C."/>
            <person name="Benko-Iseppon A.M."/>
        </authorList>
    </citation>
    <scope>NUCLEOTIDE SEQUENCE [LARGE SCALE GENOMIC DNA]</scope>
    <source>
        <tissue evidence="10">Leaves</tissue>
    </source>
</reference>
<keyword evidence="6 8" id="KW-0418">Kinase</keyword>
<organism evidence="10 11">
    <name type="scientific">Stylosanthes scabra</name>
    <dbReference type="NCBI Taxonomy" id="79078"/>
    <lineage>
        <taxon>Eukaryota</taxon>
        <taxon>Viridiplantae</taxon>
        <taxon>Streptophyta</taxon>
        <taxon>Embryophyta</taxon>
        <taxon>Tracheophyta</taxon>
        <taxon>Spermatophyta</taxon>
        <taxon>Magnoliopsida</taxon>
        <taxon>eudicotyledons</taxon>
        <taxon>Gunneridae</taxon>
        <taxon>Pentapetalae</taxon>
        <taxon>rosids</taxon>
        <taxon>fabids</taxon>
        <taxon>Fabales</taxon>
        <taxon>Fabaceae</taxon>
        <taxon>Papilionoideae</taxon>
        <taxon>50 kb inversion clade</taxon>
        <taxon>dalbergioids sensu lato</taxon>
        <taxon>Dalbergieae</taxon>
        <taxon>Pterocarpus clade</taxon>
        <taxon>Stylosanthes</taxon>
    </lineage>
</organism>
<accession>A0ABU6WD94</accession>
<keyword evidence="11" id="KW-1185">Reference proteome</keyword>
<keyword evidence="3 8" id="KW-0237">DNA synthesis</keyword>
<dbReference type="EMBL" id="JASCZI010181470">
    <property type="protein sequence ID" value="MED6183814.1"/>
    <property type="molecule type" value="Genomic_DNA"/>
</dbReference>
<dbReference type="InterPro" id="IPR020633">
    <property type="entry name" value="Thymidine_kinase_CS"/>
</dbReference>
<gene>
    <name evidence="10" type="primary">TK1A_1</name>
    <name evidence="10" type="ORF">PIB30_041272</name>
</gene>
<comment type="caution">
    <text evidence="10">The sequence shown here is derived from an EMBL/GenBank/DDBJ whole genome shotgun (WGS) entry which is preliminary data.</text>
</comment>
<comment type="similarity">
    <text evidence="1 9">Belongs to the thymidine kinase family.</text>
</comment>
<dbReference type="InterPro" id="IPR001267">
    <property type="entry name" value="Thymidine_kinase"/>
</dbReference>
<evidence type="ECO:0000256" key="1">
    <source>
        <dbReference type="ARBA" id="ARBA00007587"/>
    </source>
</evidence>
<evidence type="ECO:0000256" key="8">
    <source>
        <dbReference type="RuleBase" id="RU000544"/>
    </source>
</evidence>
<evidence type="ECO:0000256" key="9">
    <source>
        <dbReference type="RuleBase" id="RU004165"/>
    </source>
</evidence>
<evidence type="ECO:0000256" key="7">
    <source>
        <dbReference type="ARBA" id="ARBA00022840"/>
    </source>
</evidence>
<dbReference type="PANTHER" id="PTHR11441">
    <property type="entry name" value="THYMIDINE KINASE"/>
    <property type="match status" value="1"/>
</dbReference>
<keyword evidence="7 8" id="KW-0067">ATP-binding</keyword>
<dbReference type="PROSITE" id="PS00603">
    <property type="entry name" value="TK_CELLULAR_TYPE"/>
    <property type="match status" value="1"/>
</dbReference>
<dbReference type="EC" id="2.7.1.21" evidence="2 8"/>
<dbReference type="GO" id="GO:0004797">
    <property type="term" value="F:thymidine kinase activity"/>
    <property type="evidence" value="ECO:0007669"/>
    <property type="project" value="UniProtKB-EC"/>
</dbReference>
<keyword evidence="5 8" id="KW-0547">Nucleotide-binding</keyword>
<protein>
    <recommendedName>
        <fullName evidence="2 8">Thymidine kinase</fullName>
        <ecNumber evidence="2 8">2.7.1.21</ecNumber>
    </recommendedName>
</protein>
<evidence type="ECO:0000256" key="3">
    <source>
        <dbReference type="ARBA" id="ARBA00022634"/>
    </source>
</evidence>
<evidence type="ECO:0000256" key="5">
    <source>
        <dbReference type="ARBA" id="ARBA00022741"/>
    </source>
</evidence>
<sequence>MASFKPLGATGKDRCPSGEVHVIVGPMFAGKTTSLLRRIKSEVQNGRNVAMLKSSKDTRYAIDSVVTHDGMRFPCWALQNLMSFKEKYGDDAYQKLDVIGIDEAQFFEDLYEFCCKAADDDGKIVIVAGLDGDYLRRSFGSVLHIIPLADTVTKLTARCELCGKRAFFTLRKTQETQTELIGGSDVYIPVCRYHYMNREVVTETSKNALESLKFNNDSVHEAATIF</sequence>
<evidence type="ECO:0000256" key="2">
    <source>
        <dbReference type="ARBA" id="ARBA00012118"/>
    </source>
</evidence>
<name>A0ABU6WD94_9FABA</name>
<dbReference type="SUPFAM" id="SSF52540">
    <property type="entry name" value="P-loop containing nucleoside triphosphate hydrolases"/>
    <property type="match status" value="1"/>
</dbReference>
<dbReference type="InterPro" id="IPR027417">
    <property type="entry name" value="P-loop_NTPase"/>
</dbReference>
<dbReference type="SUPFAM" id="SSF57716">
    <property type="entry name" value="Glucocorticoid receptor-like (DNA-binding domain)"/>
    <property type="match status" value="1"/>
</dbReference>
<evidence type="ECO:0000313" key="11">
    <source>
        <dbReference type="Proteomes" id="UP001341840"/>
    </source>
</evidence>